<dbReference type="AlphaFoldDB" id="M3EWU5"/>
<dbReference type="EMBL" id="AKWW02000045">
    <property type="protein sequence ID" value="EMF42256.1"/>
    <property type="molecule type" value="Genomic_DNA"/>
</dbReference>
<feature type="transmembrane region" description="Helical" evidence="1">
    <location>
        <begin position="6"/>
        <end position="27"/>
    </location>
</feature>
<evidence type="ECO:0008006" key="4">
    <source>
        <dbReference type="Google" id="ProtNLM"/>
    </source>
</evidence>
<evidence type="ECO:0000313" key="2">
    <source>
        <dbReference type="EMBL" id="EMF42256.1"/>
    </source>
</evidence>
<evidence type="ECO:0000256" key="1">
    <source>
        <dbReference type="SAM" id="Phobius"/>
    </source>
</evidence>
<dbReference type="PROSITE" id="PS51257">
    <property type="entry name" value="PROKAR_LIPOPROTEIN"/>
    <property type="match status" value="1"/>
</dbReference>
<gene>
    <name evidence="2" type="ORF">LEP1GSC067_4729</name>
</gene>
<proteinExistence type="predicted"/>
<keyword evidence="1" id="KW-0472">Membrane</keyword>
<name>M3EWU5_LEPIR</name>
<evidence type="ECO:0000313" key="3">
    <source>
        <dbReference type="Proteomes" id="UP000011754"/>
    </source>
</evidence>
<organism evidence="2 3">
    <name type="scientific">Leptospira interrogans serovar Lora str. TE 1992</name>
    <dbReference type="NCBI Taxonomy" id="1193028"/>
    <lineage>
        <taxon>Bacteria</taxon>
        <taxon>Pseudomonadati</taxon>
        <taxon>Spirochaetota</taxon>
        <taxon>Spirochaetia</taxon>
        <taxon>Leptospirales</taxon>
        <taxon>Leptospiraceae</taxon>
        <taxon>Leptospira</taxon>
    </lineage>
</organism>
<dbReference type="Proteomes" id="UP000011754">
    <property type="component" value="Unassembled WGS sequence"/>
</dbReference>
<protein>
    <recommendedName>
        <fullName evidence="4">Lipoprotein</fullName>
    </recommendedName>
</protein>
<comment type="caution">
    <text evidence="2">The sequence shown here is derived from an EMBL/GenBank/DDBJ whole genome shotgun (WGS) entry which is preliminary data.</text>
</comment>
<sequence length="75" mass="8657">MKSYLPSNTIFIVYICLFLFVSCAGFFRKKIPNSPLNDPRKMILVRIDPGRLGEFKEKPEESITSVIKNRILIIP</sequence>
<keyword evidence="1" id="KW-0812">Transmembrane</keyword>
<reference evidence="2 3" key="1">
    <citation type="submission" date="2013-01" db="EMBL/GenBank/DDBJ databases">
        <authorList>
            <person name="Harkins D.M."/>
            <person name="Durkin A.S."/>
            <person name="Brinkac L.M."/>
            <person name="Haft D.H."/>
            <person name="Selengut J.D."/>
            <person name="Sanka R."/>
            <person name="DePew J."/>
            <person name="Purushe J."/>
            <person name="Hartskeerl R.A."/>
            <person name="Ahmed A."/>
            <person name="van der Linden H."/>
            <person name="Goris M.G.A."/>
            <person name="Vinetz J.M."/>
            <person name="Sutton G.G."/>
            <person name="Nierman W.C."/>
            <person name="Fouts D.E."/>
        </authorList>
    </citation>
    <scope>NUCLEOTIDE SEQUENCE [LARGE SCALE GENOMIC DNA]</scope>
    <source>
        <strain evidence="2 3">TE 1992</strain>
    </source>
</reference>
<keyword evidence="1" id="KW-1133">Transmembrane helix</keyword>
<accession>M3EWU5</accession>